<dbReference type="RefSeq" id="WP_188995983.1">
    <property type="nucleotide sequence ID" value="NZ_BMHP01000003.1"/>
</dbReference>
<feature type="transmembrane region" description="Helical" evidence="13">
    <location>
        <begin position="12"/>
        <end position="29"/>
    </location>
</feature>
<dbReference type="GO" id="GO:0000155">
    <property type="term" value="F:phosphorelay sensor kinase activity"/>
    <property type="evidence" value="ECO:0007669"/>
    <property type="project" value="TreeGrafter"/>
</dbReference>
<evidence type="ECO:0000256" key="8">
    <source>
        <dbReference type="ARBA" id="ARBA00022777"/>
    </source>
</evidence>
<dbReference type="PANTHER" id="PTHR45453:SF2">
    <property type="entry name" value="HISTIDINE KINASE"/>
    <property type="match status" value="1"/>
</dbReference>
<dbReference type="Pfam" id="PF02518">
    <property type="entry name" value="HATPase_c"/>
    <property type="match status" value="1"/>
</dbReference>
<keyword evidence="6 13" id="KW-0812">Transmembrane</keyword>
<evidence type="ECO:0000256" key="6">
    <source>
        <dbReference type="ARBA" id="ARBA00022692"/>
    </source>
</evidence>
<evidence type="ECO:0000256" key="10">
    <source>
        <dbReference type="ARBA" id="ARBA00022989"/>
    </source>
</evidence>
<evidence type="ECO:0000256" key="12">
    <source>
        <dbReference type="ARBA" id="ARBA00023136"/>
    </source>
</evidence>
<gene>
    <name evidence="15" type="primary">bceS</name>
    <name evidence="15" type="ORF">GCM10010911_49660</name>
</gene>
<dbReference type="InterPro" id="IPR005467">
    <property type="entry name" value="His_kinase_dom"/>
</dbReference>
<evidence type="ECO:0000256" key="13">
    <source>
        <dbReference type="SAM" id="Phobius"/>
    </source>
</evidence>
<evidence type="ECO:0000256" key="4">
    <source>
        <dbReference type="ARBA" id="ARBA00022475"/>
    </source>
</evidence>
<dbReference type="Gene3D" id="3.30.565.10">
    <property type="entry name" value="Histidine kinase-like ATPase, C-terminal domain"/>
    <property type="match status" value="1"/>
</dbReference>
<evidence type="ECO:0000256" key="7">
    <source>
        <dbReference type="ARBA" id="ARBA00022741"/>
    </source>
</evidence>
<organism evidence="15 16">
    <name type="scientific">Paenibacillus nasutitermitis</name>
    <dbReference type="NCBI Taxonomy" id="1652958"/>
    <lineage>
        <taxon>Bacteria</taxon>
        <taxon>Bacillati</taxon>
        <taxon>Bacillota</taxon>
        <taxon>Bacilli</taxon>
        <taxon>Bacillales</taxon>
        <taxon>Paenibacillaceae</taxon>
        <taxon>Paenibacillus</taxon>
    </lineage>
</organism>
<dbReference type="InterPro" id="IPR036890">
    <property type="entry name" value="HATPase_C_sf"/>
</dbReference>
<dbReference type="PRINTS" id="PR00344">
    <property type="entry name" value="BCTRLSENSOR"/>
</dbReference>
<dbReference type="EMBL" id="BMHP01000003">
    <property type="protein sequence ID" value="GGD85314.1"/>
    <property type="molecule type" value="Genomic_DNA"/>
</dbReference>
<comment type="subcellular location">
    <subcellularLocation>
        <location evidence="2">Cell membrane</location>
        <topology evidence="2">Multi-pass membrane protein</topology>
    </subcellularLocation>
</comment>
<keyword evidence="10 13" id="KW-1133">Transmembrane helix</keyword>
<evidence type="ECO:0000256" key="2">
    <source>
        <dbReference type="ARBA" id="ARBA00004651"/>
    </source>
</evidence>
<evidence type="ECO:0000259" key="14">
    <source>
        <dbReference type="PROSITE" id="PS50109"/>
    </source>
</evidence>
<keyword evidence="9" id="KW-0067">ATP-binding</keyword>
<feature type="domain" description="Histidine kinase" evidence="14">
    <location>
        <begin position="121"/>
        <end position="326"/>
    </location>
</feature>
<proteinExistence type="predicted"/>
<sequence>MIKSYLVERRSWILLFILLQLFVLFVAFLDAAIPLASLLYLVFLSMIIFSVFLIIRYKKETRFYKSLEESDNNLVLTSIAIPESPFEHIIEKSMASQAALLKQSASQNRTALEQEKDELLAWIHEVKTPLTAMHLMIDRVEDETMKTHLTYEWLRIHLLLDQQLHQRRILFIENDLYIEQTGLETILFTEIKTLQSWCIQKRIGFDIQLEVPEVLSDAKWLAFILRQLLTNAVKYSDAADITIRSYRLADQTVLEVADSGRGIDPRDLPRIFDRGFTSTTIHQDNAATGMGLYLAKKAADSLLIQIDIHSKPGAGTTVTLTFPQKNEFVRITSM</sequence>
<dbReference type="GO" id="GO:0004721">
    <property type="term" value="F:phosphoprotein phosphatase activity"/>
    <property type="evidence" value="ECO:0007669"/>
    <property type="project" value="TreeGrafter"/>
</dbReference>
<comment type="catalytic activity">
    <reaction evidence="1">
        <text>ATP + protein L-histidine = ADP + protein N-phospho-L-histidine.</text>
        <dbReference type="EC" id="2.7.13.3"/>
    </reaction>
</comment>
<dbReference type="SMART" id="SM00387">
    <property type="entry name" value="HATPase_c"/>
    <property type="match status" value="1"/>
</dbReference>
<evidence type="ECO:0000256" key="3">
    <source>
        <dbReference type="ARBA" id="ARBA00012438"/>
    </source>
</evidence>
<evidence type="ECO:0000256" key="5">
    <source>
        <dbReference type="ARBA" id="ARBA00022679"/>
    </source>
</evidence>
<dbReference type="PANTHER" id="PTHR45453">
    <property type="entry name" value="PHOSPHATE REGULON SENSOR PROTEIN PHOR"/>
    <property type="match status" value="1"/>
</dbReference>
<dbReference type="Proteomes" id="UP000612456">
    <property type="component" value="Unassembled WGS sequence"/>
</dbReference>
<keyword evidence="16" id="KW-1185">Reference proteome</keyword>
<keyword evidence="11" id="KW-0902">Two-component regulatory system</keyword>
<dbReference type="AlphaFoldDB" id="A0A916ZAZ3"/>
<accession>A0A916ZAZ3</accession>
<evidence type="ECO:0000313" key="16">
    <source>
        <dbReference type="Proteomes" id="UP000612456"/>
    </source>
</evidence>
<name>A0A916ZAZ3_9BACL</name>
<dbReference type="InterPro" id="IPR004358">
    <property type="entry name" value="Sig_transdc_His_kin-like_C"/>
</dbReference>
<reference evidence="15" key="1">
    <citation type="journal article" date="2014" name="Int. J. Syst. Evol. Microbiol.">
        <title>Complete genome sequence of Corynebacterium casei LMG S-19264T (=DSM 44701T), isolated from a smear-ripened cheese.</title>
        <authorList>
            <consortium name="US DOE Joint Genome Institute (JGI-PGF)"/>
            <person name="Walter F."/>
            <person name="Albersmeier A."/>
            <person name="Kalinowski J."/>
            <person name="Ruckert C."/>
        </authorList>
    </citation>
    <scope>NUCLEOTIDE SEQUENCE</scope>
    <source>
        <strain evidence="15">CGMCC 1.15178</strain>
    </source>
</reference>
<evidence type="ECO:0000256" key="11">
    <source>
        <dbReference type="ARBA" id="ARBA00023012"/>
    </source>
</evidence>
<dbReference type="GO" id="GO:0005524">
    <property type="term" value="F:ATP binding"/>
    <property type="evidence" value="ECO:0007669"/>
    <property type="project" value="UniProtKB-KW"/>
</dbReference>
<reference evidence="15" key="2">
    <citation type="submission" date="2020-09" db="EMBL/GenBank/DDBJ databases">
        <authorList>
            <person name="Sun Q."/>
            <person name="Zhou Y."/>
        </authorList>
    </citation>
    <scope>NUCLEOTIDE SEQUENCE</scope>
    <source>
        <strain evidence="15">CGMCC 1.15178</strain>
    </source>
</reference>
<dbReference type="GO" id="GO:0016036">
    <property type="term" value="P:cellular response to phosphate starvation"/>
    <property type="evidence" value="ECO:0007669"/>
    <property type="project" value="TreeGrafter"/>
</dbReference>
<dbReference type="InterPro" id="IPR050351">
    <property type="entry name" value="BphY/WalK/GraS-like"/>
</dbReference>
<evidence type="ECO:0000313" key="15">
    <source>
        <dbReference type="EMBL" id="GGD85314.1"/>
    </source>
</evidence>
<feature type="transmembrane region" description="Helical" evidence="13">
    <location>
        <begin position="35"/>
        <end position="55"/>
    </location>
</feature>
<dbReference type="SUPFAM" id="SSF55874">
    <property type="entry name" value="ATPase domain of HSP90 chaperone/DNA topoisomerase II/histidine kinase"/>
    <property type="match status" value="1"/>
</dbReference>
<evidence type="ECO:0000256" key="9">
    <source>
        <dbReference type="ARBA" id="ARBA00022840"/>
    </source>
</evidence>
<keyword evidence="8" id="KW-0418">Kinase</keyword>
<keyword evidence="7" id="KW-0547">Nucleotide-binding</keyword>
<evidence type="ECO:0000256" key="1">
    <source>
        <dbReference type="ARBA" id="ARBA00000085"/>
    </source>
</evidence>
<dbReference type="InterPro" id="IPR003594">
    <property type="entry name" value="HATPase_dom"/>
</dbReference>
<keyword evidence="5" id="KW-0808">Transferase</keyword>
<keyword evidence="4" id="KW-1003">Cell membrane</keyword>
<protein>
    <recommendedName>
        <fullName evidence="3">histidine kinase</fullName>
        <ecNumber evidence="3">2.7.13.3</ecNumber>
    </recommendedName>
</protein>
<dbReference type="EC" id="2.7.13.3" evidence="3"/>
<comment type="caution">
    <text evidence="15">The sequence shown here is derived from an EMBL/GenBank/DDBJ whole genome shotgun (WGS) entry which is preliminary data.</text>
</comment>
<keyword evidence="12 13" id="KW-0472">Membrane</keyword>
<dbReference type="GO" id="GO:0005886">
    <property type="term" value="C:plasma membrane"/>
    <property type="evidence" value="ECO:0007669"/>
    <property type="project" value="UniProtKB-SubCell"/>
</dbReference>
<dbReference type="PROSITE" id="PS50109">
    <property type="entry name" value="HIS_KIN"/>
    <property type="match status" value="1"/>
</dbReference>